<accession>A0A7S4HR56</accession>
<feature type="transmembrane region" description="Helical" evidence="2">
    <location>
        <begin position="12"/>
        <end position="37"/>
    </location>
</feature>
<dbReference type="SUPFAM" id="SSF103473">
    <property type="entry name" value="MFS general substrate transporter"/>
    <property type="match status" value="1"/>
</dbReference>
<keyword evidence="2" id="KW-1133">Transmembrane helix</keyword>
<sequence length="100" mass="10858">MIEGETPPRLSTASAVLIAGWYLVSAFADASAALLFGSSYPAVVAWPNVFYVKSVLAALCLVCFREEFCPPPRWDSLRRGSDDDDEAKNAAGDLFREPSN</sequence>
<protein>
    <submittedName>
        <fullName evidence="3">Uncharacterized protein</fullName>
    </submittedName>
</protein>
<organism evidence="3">
    <name type="scientific">Odontella aurita</name>
    <dbReference type="NCBI Taxonomy" id="265563"/>
    <lineage>
        <taxon>Eukaryota</taxon>
        <taxon>Sar</taxon>
        <taxon>Stramenopiles</taxon>
        <taxon>Ochrophyta</taxon>
        <taxon>Bacillariophyta</taxon>
        <taxon>Mediophyceae</taxon>
        <taxon>Biddulphiophycidae</taxon>
        <taxon>Eupodiscales</taxon>
        <taxon>Odontellaceae</taxon>
        <taxon>Odontella</taxon>
    </lineage>
</organism>
<name>A0A7S4HR56_9STRA</name>
<feature type="region of interest" description="Disordered" evidence="1">
    <location>
        <begin position="72"/>
        <end position="100"/>
    </location>
</feature>
<proteinExistence type="predicted"/>
<evidence type="ECO:0000256" key="1">
    <source>
        <dbReference type="SAM" id="MobiDB-lite"/>
    </source>
</evidence>
<dbReference type="AlphaFoldDB" id="A0A7S4HR56"/>
<dbReference type="EMBL" id="HBKQ01004405">
    <property type="protein sequence ID" value="CAE2206881.1"/>
    <property type="molecule type" value="Transcribed_RNA"/>
</dbReference>
<keyword evidence="2" id="KW-0472">Membrane</keyword>
<gene>
    <name evidence="3" type="ORF">OAUR00152_LOCUS3012</name>
</gene>
<evidence type="ECO:0000313" key="3">
    <source>
        <dbReference type="EMBL" id="CAE2206881.1"/>
    </source>
</evidence>
<dbReference type="InterPro" id="IPR036259">
    <property type="entry name" value="MFS_trans_sf"/>
</dbReference>
<feature type="transmembrane region" description="Helical" evidence="2">
    <location>
        <begin position="43"/>
        <end position="64"/>
    </location>
</feature>
<reference evidence="3" key="1">
    <citation type="submission" date="2021-01" db="EMBL/GenBank/DDBJ databases">
        <authorList>
            <person name="Corre E."/>
            <person name="Pelletier E."/>
            <person name="Niang G."/>
            <person name="Scheremetjew M."/>
            <person name="Finn R."/>
            <person name="Kale V."/>
            <person name="Holt S."/>
            <person name="Cochrane G."/>
            <person name="Meng A."/>
            <person name="Brown T."/>
            <person name="Cohen L."/>
        </authorList>
    </citation>
    <scope>NUCLEOTIDE SEQUENCE</scope>
    <source>
        <strain evidence="3">Isolate 1302-5</strain>
    </source>
</reference>
<keyword evidence="2" id="KW-0812">Transmembrane</keyword>
<evidence type="ECO:0000256" key="2">
    <source>
        <dbReference type="SAM" id="Phobius"/>
    </source>
</evidence>